<dbReference type="GO" id="GO:0004497">
    <property type="term" value="F:monooxygenase activity"/>
    <property type="evidence" value="ECO:0007669"/>
    <property type="project" value="InterPro"/>
</dbReference>
<dbReference type="GO" id="GO:0020037">
    <property type="term" value="F:heme binding"/>
    <property type="evidence" value="ECO:0007669"/>
    <property type="project" value="InterPro"/>
</dbReference>
<reference evidence="2" key="1">
    <citation type="submission" date="2016-10" db="EMBL/GenBank/DDBJ databases">
        <authorList>
            <person name="Varghese N."/>
            <person name="Submissions S."/>
        </authorList>
    </citation>
    <scope>NUCLEOTIDE SEQUENCE [LARGE SCALE GENOMIC DNA]</scope>
    <source>
        <strain evidence="2">CGMCC 4.3530</strain>
    </source>
</reference>
<dbReference type="GO" id="GO:0016705">
    <property type="term" value="F:oxidoreductase activity, acting on paired donors, with incorporation or reduction of molecular oxygen"/>
    <property type="evidence" value="ECO:0007669"/>
    <property type="project" value="InterPro"/>
</dbReference>
<dbReference type="STRING" id="418495.SAMN05216215_103531"/>
<evidence type="ECO:0000313" key="1">
    <source>
        <dbReference type="EMBL" id="SDY79325.1"/>
    </source>
</evidence>
<dbReference type="PROSITE" id="PS00086">
    <property type="entry name" value="CYTOCHROME_P450"/>
    <property type="match status" value="1"/>
</dbReference>
<proteinExistence type="predicted"/>
<keyword evidence="2" id="KW-1185">Reference proteome</keyword>
<dbReference type="InterPro" id="IPR017972">
    <property type="entry name" value="Cyt_P450_CS"/>
</dbReference>
<accession>A0A1H3MT12</accession>
<organism evidence="1 2">
    <name type="scientific">Saccharopolyspora shandongensis</name>
    <dbReference type="NCBI Taxonomy" id="418495"/>
    <lineage>
        <taxon>Bacteria</taxon>
        <taxon>Bacillati</taxon>
        <taxon>Actinomycetota</taxon>
        <taxon>Actinomycetes</taxon>
        <taxon>Pseudonocardiales</taxon>
        <taxon>Pseudonocardiaceae</taxon>
        <taxon>Saccharopolyspora</taxon>
    </lineage>
</organism>
<name>A0A1H3MT12_9PSEU</name>
<sequence>MAFGYGPHHCIGVNLGRLQAEVSFATPYSRLPNLRLRPSFQPHQVPGPTFRAWTSLEMVYDGPALPRTDIS</sequence>
<protein>
    <recommendedName>
        <fullName evidence="3">Cytochrome P450</fullName>
    </recommendedName>
</protein>
<gene>
    <name evidence="1" type="ORF">SAMN05216215_103531</name>
</gene>
<dbReference type="Gene3D" id="1.10.630.10">
    <property type="entry name" value="Cytochrome P450"/>
    <property type="match status" value="1"/>
</dbReference>
<evidence type="ECO:0000313" key="2">
    <source>
        <dbReference type="Proteomes" id="UP000199529"/>
    </source>
</evidence>
<dbReference type="Proteomes" id="UP000199529">
    <property type="component" value="Unassembled WGS sequence"/>
</dbReference>
<dbReference type="GO" id="GO:0005506">
    <property type="term" value="F:iron ion binding"/>
    <property type="evidence" value="ECO:0007669"/>
    <property type="project" value="InterPro"/>
</dbReference>
<dbReference type="AlphaFoldDB" id="A0A1H3MT12"/>
<dbReference type="SUPFAM" id="SSF48264">
    <property type="entry name" value="Cytochrome P450"/>
    <property type="match status" value="1"/>
</dbReference>
<dbReference type="EMBL" id="FNOK01000035">
    <property type="protein sequence ID" value="SDY79325.1"/>
    <property type="molecule type" value="Genomic_DNA"/>
</dbReference>
<evidence type="ECO:0008006" key="3">
    <source>
        <dbReference type="Google" id="ProtNLM"/>
    </source>
</evidence>
<dbReference type="InterPro" id="IPR036396">
    <property type="entry name" value="Cyt_P450_sf"/>
</dbReference>